<dbReference type="Proteomes" id="UP000182840">
    <property type="component" value="Chromosome"/>
</dbReference>
<dbReference type="EMBL" id="CP018171">
    <property type="protein sequence ID" value="APH72019.1"/>
    <property type="molecule type" value="Genomic_DNA"/>
</dbReference>
<dbReference type="PIRSF" id="PIRSF006157">
    <property type="entry name" value="Doxgns_DODA"/>
    <property type="match status" value="1"/>
</dbReference>
<dbReference type="AlphaFoldDB" id="A0A1L3SRI7"/>
<evidence type="ECO:0000256" key="4">
    <source>
        <dbReference type="ARBA" id="ARBA00022833"/>
    </source>
</evidence>
<protein>
    <submittedName>
        <fullName evidence="7">Dioxygenase</fullName>
    </submittedName>
</protein>
<dbReference type="SUPFAM" id="SSF53213">
    <property type="entry name" value="LigB-like"/>
    <property type="match status" value="1"/>
</dbReference>
<proteinExistence type="inferred from homology"/>
<sequence>MATLPSLFISHGGPNIVIDDIAARHFLEGIPALIERPKAIVIMSAHFETGGVSVVTDPHPDMIYDFGGFAPELYRMVYPAPGEPKLAERVFSMLEEAGLAPSRCERRGYDHGTWTPLKLAFPEADIPVVQISIDPDRDARWHYAVGRALAPLREEGILLIGSGHITHNLRAVISVMRTGRPIDPQIGERFNAFTDWFAERFAEGDIEALFDWRRRAPFPADNHPTDEHLMPIFFALGAAGDRANAERVHASREYGFFAYDSYLFQ</sequence>
<dbReference type="PANTHER" id="PTHR30096:SF0">
    <property type="entry name" value="4,5-DOPA DIOXYGENASE EXTRADIOL-LIKE PROTEIN"/>
    <property type="match status" value="1"/>
</dbReference>
<evidence type="ECO:0000313" key="8">
    <source>
        <dbReference type="Proteomes" id="UP000182840"/>
    </source>
</evidence>
<dbReference type="KEGG" id="meso:BSQ44_12070"/>
<dbReference type="STRING" id="1670800.BSQ44_12070"/>
<name>A0A1L3SRI7_9HYPH</name>
<dbReference type="RefSeq" id="WP_072604430.1">
    <property type="nucleotide sequence ID" value="NZ_CP018171.1"/>
</dbReference>
<organism evidence="7 8">
    <name type="scientific">Aquibium oceanicum</name>
    <dbReference type="NCBI Taxonomy" id="1670800"/>
    <lineage>
        <taxon>Bacteria</taxon>
        <taxon>Pseudomonadati</taxon>
        <taxon>Pseudomonadota</taxon>
        <taxon>Alphaproteobacteria</taxon>
        <taxon>Hyphomicrobiales</taxon>
        <taxon>Phyllobacteriaceae</taxon>
        <taxon>Aquibium</taxon>
    </lineage>
</organism>
<dbReference type="OrthoDB" id="9790889at2"/>
<keyword evidence="7" id="KW-0223">Dioxygenase</keyword>
<feature type="domain" description="Extradiol ring-cleavage dioxygenase class III enzyme subunit B" evidence="6">
    <location>
        <begin position="35"/>
        <end position="252"/>
    </location>
</feature>
<keyword evidence="8" id="KW-1185">Reference proteome</keyword>
<evidence type="ECO:0000256" key="3">
    <source>
        <dbReference type="ARBA" id="ARBA00022723"/>
    </source>
</evidence>
<comment type="cofactor">
    <cofactor evidence="1">
        <name>Zn(2+)</name>
        <dbReference type="ChEBI" id="CHEBI:29105"/>
    </cofactor>
</comment>
<dbReference type="Gene3D" id="3.40.830.10">
    <property type="entry name" value="LigB-like"/>
    <property type="match status" value="1"/>
</dbReference>
<evidence type="ECO:0000259" key="6">
    <source>
        <dbReference type="Pfam" id="PF02900"/>
    </source>
</evidence>
<dbReference type="Pfam" id="PF02900">
    <property type="entry name" value="LigB"/>
    <property type="match status" value="1"/>
</dbReference>
<evidence type="ECO:0000256" key="5">
    <source>
        <dbReference type="ARBA" id="ARBA00023002"/>
    </source>
</evidence>
<keyword evidence="3" id="KW-0479">Metal-binding</keyword>
<dbReference type="InterPro" id="IPR014436">
    <property type="entry name" value="Extradiol_dOase_DODA"/>
</dbReference>
<dbReference type="GO" id="GO:0016702">
    <property type="term" value="F:oxidoreductase activity, acting on single donors with incorporation of molecular oxygen, incorporation of two atoms of oxygen"/>
    <property type="evidence" value="ECO:0007669"/>
    <property type="project" value="UniProtKB-ARBA"/>
</dbReference>
<dbReference type="InterPro" id="IPR004183">
    <property type="entry name" value="Xdiol_dOase_suB"/>
</dbReference>
<accession>A0A1L3SRI7</accession>
<evidence type="ECO:0000313" key="7">
    <source>
        <dbReference type="EMBL" id="APH72019.1"/>
    </source>
</evidence>
<dbReference type="CDD" id="cd07363">
    <property type="entry name" value="45_DOPA_Dioxygenase"/>
    <property type="match status" value="1"/>
</dbReference>
<reference evidence="8" key="1">
    <citation type="submission" date="2016-11" db="EMBL/GenBank/DDBJ databases">
        <title>Mesorhizobium oceanicum sp. nov., isolated from deep seawater in South China Sea.</title>
        <authorList>
            <person name="Fu G.-Y."/>
        </authorList>
    </citation>
    <scope>NUCLEOTIDE SEQUENCE [LARGE SCALE GENOMIC DNA]</scope>
    <source>
        <strain evidence="8">B7</strain>
    </source>
</reference>
<dbReference type="PANTHER" id="PTHR30096">
    <property type="entry name" value="4,5-DOPA DIOXYGENASE EXTRADIOL-LIKE PROTEIN"/>
    <property type="match status" value="1"/>
</dbReference>
<evidence type="ECO:0000256" key="2">
    <source>
        <dbReference type="ARBA" id="ARBA00007581"/>
    </source>
</evidence>
<keyword evidence="4" id="KW-0862">Zinc</keyword>
<gene>
    <name evidence="7" type="ORF">BSQ44_12070</name>
</gene>
<evidence type="ECO:0000256" key="1">
    <source>
        <dbReference type="ARBA" id="ARBA00001947"/>
    </source>
</evidence>
<dbReference type="GO" id="GO:0008270">
    <property type="term" value="F:zinc ion binding"/>
    <property type="evidence" value="ECO:0007669"/>
    <property type="project" value="InterPro"/>
</dbReference>
<dbReference type="GO" id="GO:0008198">
    <property type="term" value="F:ferrous iron binding"/>
    <property type="evidence" value="ECO:0007669"/>
    <property type="project" value="InterPro"/>
</dbReference>
<keyword evidence="5" id="KW-0560">Oxidoreductase</keyword>
<comment type="similarity">
    <text evidence="2">Belongs to the DODA-type extradiol aromatic ring-opening dioxygenase family.</text>
</comment>